<dbReference type="Pfam" id="PF02604">
    <property type="entry name" value="PhdYeFM_antitox"/>
    <property type="match status" value="1"/>
</dbReference>
<evidence type="ECO:0000256" key="1">
    <source>
        <dbReference type="ARBA" id="ARBA00009981"/>
    </source>
</evidence>
<sequence>MQAREAKAKFAELLHSAEQGEPITITRHGTPVAMIVPFAKGEEMYSLEANRTFIEHLLAFPGPLEVDKDRRPPREIEL</sequence>
<accession>A0A1E5XL20</accession>
<dbReference type="NCBIfam" id="TIGR01552">
    <property type="entry name" value="phd_fam"/>
    <property type="match status" value="1"/>
</dbReference>
<proteinExistence type="inferred from homology"/>
<dbReference type="EMBL" id="LAJE02000292">
    <property type="protein sequence ID" value="OEO29306.1"/>
    <property type="molecule type" value="Genomic_DNA"/>
</dbReference>
<gene>
    <name evidence="3" type="ORF">VW23_026295</name>
</gene>
<evidence type="ECO:0000256" key="2">
    <source>
        <dbReference type="RuleBase" id="RU362080"/>
    </source>
</evidence>
<comment type="function">
    <text evidence="2">Antitoxin component of a type II toxin-antitoxin (TA) system.</text>
</comment>
<reference evidence="3 4" key="1">
    <citation type="journal article" date="2015" name="Genome Announc.">
        <title>Genome Assemblies of Three Soil-Associated Devosia species: D. insulae, D. limi, and D. soli.</title>
        <authorList>
            <person name="Hassan Y.I."/>
            <person name="Lepp D."/>
            <person name="Zhou T."/>
        </authorList>
    </citation>
    <scope>NUCLEOTIDE SEQUENCE [LARGE SCALE GENOMIC DNA]</scope>
    <source>
        <strain evidence="3 4">DS-56</strain>
    </source>
</reference>
<protein>
    <recommendedName>
        <fullName evidence="2">Antitoxin</fullName>
    </recommendedName>
</protein>
<keyword evidence="4" id="KW-1185">Reference proteome</keyword>
<dbReference type="InterPro" id="IPR036165">
    <property type="entry name" value="YefM-like_sf"/>
</dbReference>
<organism evidence="3 4">
    <name type="scientific">Devosia insulae DS-56</name>
    <dbReference type="NCBI Taxonomy" id="1116389"/>
    <lineage>
        <taxon>Bacteria</taxon>
        <taxon>Pseudomonadati</taxon>
        <taxon>Pseudomonadota</taxon>
        <taxon>Alphaproteobacteria</taxon>
        <taxon>Hyphomicrobiales</taxon>
        <taxon>Devosiaceae</taxon>
        <taxon>Devosia</taxon>
    </lineage>
</organism>
<dbReference type="InterPro" id="IPR006442">
    <property type="entry name" value="Antitoxin_Phd/YefM"/>
</dbReference>
<dbReference type="Gene3D" id="3.40.1620.10">
    <property type="entry name" value="YefM-like domain"/>
    <property type="match status" value="1"/>
</dbReference>
<evidence type="ECO:0000313" key="3">
    <source>
        <dbReference type="EMBL" id="OEO29306.1"/>
    </source>
</evidence>
<dbReference type="Proteomes" id="UP000095463">
    <property type="component" value="Unassembled WGS sequence"/>
</dbReference>
<name>A0A1E5XL20_9HYPH</name>
<dbReference type="SUPFAM" id="SSF143120">
    <property type="entry name" value="YefM-like"/>
    <property type="match status" value="1"/>
</dbReference>
<dbReference type="AlphaFoldDB" id="A0A1E5XL20"/>
<dbReference type="RefSeq" id="WP_069911456.1">
    <property type="nucleotide sequence ID" value="NZ_LAJE02000292.1"/>
</dbReference>
<evidence type="ECO:0000313" key="4">
    <source>
        <dbReference type="Proteomes" id="UP000095463"/>
    </source>
</evidence>
<comment type="similarity">
    <text evidence="1 2">Belongs to the phD/YefM antitoxin family.</text>
</comment>
<comment type="caution">
    <text evidence="3">The sequence shown here is derived from an EMBL/GenBank/DDBJ whole genome shotgun (WGS) entry which is preliminary data.</text>
</comment>